<feature type="region of interest" description="Disordered" evidence="1">
    <location>
        <begin position="28"/>
        <end position="116"/>
    </location>
</feature>
<comment type="caution">
    <text evidence="2">The sequence shown here is derived from an EMBL/GenBank/DDBJ whole genome shotgun (WGS) entry which is preliminary data.</text>
</comment>
<feature type="compositionally biased region" description="Basic and acidic residues" evidence="1">
    <location>
        <begin position="76"/>
        <end position="88"/>
    </location>
</feature>
<proteinExistence type="predicted"/>
<evidence type="ECO:0000313" key="2">
    <source>
        <dbReference type="EMBL" id="KAF2739042.1"/>
    </source>
</evidence>
<gene>
    <name evidence="2" type="ORF">EJ04DRAFT_549554</name>
</gene>
<feature type="compositionally biased region" description="Low complexity" evidence="1">
    <location>
        <begin position="57"/>
        <end position="72"/>
    </location>
</feature>
<accession>A0A9P4R988</accession>
<protein>
    <submittedName>
        <fullName evidence="2">Uncharacterized protein</fullName>
    </submittedName>
</protein>
<dbReference type="EMBL" id="ML996106">
    <property type="protein sequence ID" value="KAF2739042.1"/>
    <property type="molecule type" value="Genomic_DNA"/>
</dbReference>
<dbReference type="Proteomes" id="UP000799444">
    <property type="component" value="Unassembled WGS sequence"/>
</dbReference>
<reference evidence="2" key="1">
    <citation type="journal article" date="2020" name="Stud. Mycol.">
        <title>101 Dothideomycetes genomes: a test case for predicting lifestyles and emergence of pathogens.</title>
        <authorList>
            <person name="Haridas S."/>
            <person name="Albert R."/>
            <person name="Binder M."/>
            <person name="Bloem J."/>
            <person name="Labutti K."/>
            <person name="Salamov A."/>
            <person name="Andreopoulos B."/>
            <person name="Baker S."/>
            <person name="Barry K."/>
            <person name="Bills G."/>
            <person name="Bluhm B."/>
            <person name="Cannon C."/>
            <person name="Castanera R."/>
            <person name="Culley D."/>
            <person name="Daum C."/>
            <person name="Ezra D."/>
            <person name="Gonzalez J."/>
            <person name="Henrissat B."/>
            <person name="Kuo A."/>
            <person name="Liang C."/>
            <person name="Lipzen A."/>
            <person name="Lutzoni F."/>
            <person name="Magnuson J."/>
            <person name="Mondo S."/>
            <person name="Nolan M."/>
            <person name="Ohm R."/>
            <person name="Pangilinan J."/>
            <person name="Park H.-J."/>
            <person name="Ramirez L."/>
            <person name="Alfaro M."/>
            <person name="Sun H."/>
            <person name="Tritt A."/>
            <person name="Yoshinaga Y."/>
            <person name="Zwiers L.-H."/>
            <person name="Turgeon B."/>
            <person name="Goodwin S."/>
            <person name="Spatafora J."/>
            <person name="Crous P."/>
            <person name="Grigoriev I."/>
        </authorList>
    </citation>
    <scope>NUCLEOTIDE SEQUENCE</scope>
    <source>
        <strain evidence="2">CBS 125425</strain>
    </source>
</reference>
<dbReference type="OrthoDB" id="3782326at2759"/>
<organism evidence="2 3">
    <name type="scientific">Polyplosphaeria fusca</name>
    <dbReference type="NCBI Taxonomy" id="682080"/>
    <lineage>
        <taxon>Eukaryota</taxon>
        <taxon>Fungi</taxon>
        <taxon>Dikarya</taxon>
        <taxon>Ascomycota</taxon>
        <taxon>Pezizomycotina</taxon>
        <taxon>Dothideomycetes</taxon>
        <taxon>Pleosporomycetidae</taxon>
        <taxon>Pleosporales</taxon>
        <taxon>Tetraplosphaeriaceae</taxon>
        <taxon>Polyplosphaeria</taxon>
    </lineage>
</organism>
<dbReference type="AlphaFoldDB" id="A0A9P4R988"/>
<sequence>MSSSPQGTHHPIPAKPIMSLWKKILHLGGKKNPYTDPAHPNNTPTPSSTTPCPPTFPRRSSAPRPASPRTSPDFLAEAREAVGRDRITGRHLVPRAPEQAARRGRSVPGERARSGTKYDVFVQEMQERRVGNAREPVGGWYAPAPRVVGEFYAPGGGG</sequence>
<keyword evidence="3" id="KW-1185">Reference proteome</keyword>
<name>A0A9P4R988_9PLEO</name>
<evidence type="ECO:0000256" key="1">
    <source>
        <dbReference type="SAM" id="MobiDB-lite"/>
    </source>
</evidence>
<feature type="compositionally biased region" description="Low complexity" evidence="1">
    <location>
        <begin position="40"/>
        <end position="50"/>
    </location>
</feature>
<evidence type="ECO:0000313" key="3">
    <source>
        <dbReference type="Proteomes" id="UP000799444"/>
    </source>
</evidence>